<dbReference type="EMBL" id="JAMYWD010000006">
    <property type="protein sequence ID" value="KAJ4968798.1"/>
    <property type="molecule type" value="Genomic_DNA"/>
</dbReference>
<reference evidence="7" key="1">
    <citation type="journal article" date="2023" name="Plant J.">
        <title>The genome of the king protea, Protea cynaroides.</title>
        <authorList>
            <person name="Chang J."/>
            <person name="Duong T.A."/>
            <person name="Schoeman C."/>
            <person name="Ma X."/>
            <person name="Roodt D."/>
            <person name="Barker N."/>
            <person name="Li Z."/>
            <person name="Van de Peer Y."/>
            <person name="Mizrachi E."/>
        </authorList>
    </citation>
    <scope>NUCLEOTIDE SEQUENCE</scope>
    <source>
        <tissue evidence="7">Young leaves</tissue>
    </source>
</reference>
<evidence type="ECO:0000313" key="8">
    <source>
        <dbReference type="Proteomes" id="UP001141806"/>
    </source>
</evidence>
<dbReference type="PROSITE" id="PS51485">
    <property type="entry name" value="PHYTOCYANIN"/>
    <property type="match status" value="1"/>
</dbReference>
<keyword evidence="8" id="KW-1185">Reference proteome</keyword>
<feature type="domain" description="Phytocyanin" evidence="6">
    <location>
        <begin position="48"/>
        <end position="149"/>
    </location>
</feature>
<keyword evidence="5" id="KW-0812">Transmembrane</keyword>
<evidence type="ECO:0000256" key="2">
    <source>
        <dbReference type="ARBA" id="ARBA00023008"/>
    </source>
</evidence>
<dbReference type="Pfam" id="PF02298">
    <property type="entry name" value="Cu_bind_like"/>
    <property type="match status" value="1"/>
</dbReference>
<keyword evidence="5" id="KW-1133">Transmembrane helix</keyword>
<organism evidence="7 8">
    <name type="scientific">Protea cynaroides</name>
    <dbReference type="NCBI Taxonomy" id="273540"/>
    <lineage>
        <taxon>Eukaryota</taxon>
        <taxon>Viridiplantae</taxon>
        <taxon>Streptophyta</taxon>
        <taxon>Embryophyta</taxon>
        <taxon>Tracheophyta</taxon>
        <taxon>Spermatophyta</taxon>
        <taxon>Magnoliopsida</taxon>
        <taxon>Proteales</taxon>
        <taxon>Proteaceae</taxon>
        <taxon>Protea</taxon>
    </lineage>
</organism>
<dbReference type="OrthoDB" id="1933492at2759"/>
<evidence type="ECO:0000256" key="3">
    <source>
        <dbReference type="ARBA" id="ARBA00023180"/>
    </source>
</evidence>
<dbReference type="SUPFAM" id="SSF49503">
    <property type="entry name" value="Cupredoxins"/>
    <property type="match status" value="1"/>
</dbReference>
<comment type="caution">
    <text evidence="7">The sequence shown here is derived from an EMBL/GenBank/DDBJ whole genome shotgun (WGS) entry which is preliminary data.</text>
</comment>
<dbReference type="Gene3D" id="2.60.40.420">
    <property type="entry name" value="Cupredoxins - blue copper proteins"/>
    <property type="match status" value="1"/>
</dbReference>
<dbReference type="PANTHER" id="PTHR33021:SF339">
    <property type="entry name" value="OS07G0570600 PROTEIN"/>
    <property type="match status" value="1"/>
</dbReference>
<gene>
    <name evidence="7" type="ORF">NE237_015499</name>
</gene>
<evidence type="ECO:0000256" key="4">
    <source>
        <dbReference type="SAM" id="MobiDB-lite"/>
    </source>
</evidence>
<keyword evidence="2" id="KW-0186">Copper</keyword>
<feature type="region of interest" description="Disordered" evidence="4">
    <location>
        <begin position="156"/>
        <end position="176"/>
    </location>
</feature>
<dbReference type="InterPro" id="IPR003245">
    <property type="entry name" value="Phytocyanin_dom"/>
</dbReference>
<feature type="transmembrane region" description="Helical" evidence="5">
    <location>
        <begin position="31"/>
        <end position="50"/>
    </location>
</feature>
<protein>
    <recommendedName>
        <fullName evidence="6">Phytocyanin domain-containing protein</fullName>
    </recommendedName>
</protein>
<dbReference type="InterPro" id="IPR008972">
    <property type="entry name" value="Cupredoxin"/>
</dbReference>
<sequence length="203" mass="21596">MGDFLLTTESSLSQTQTHLVHFRAMAFAQRAMVMLFLVVAALNVSLAAVYKVGDSTGWTTLGHYNYTAWAASKTFSVGDTILFEYHKDRHNVMVVTRTDFEACNASSPRATYTTGNDSFVIRKTGHHYYLCGFPGHCQLGQKVNIHLSKSSVAIAPSGSPTASPSGGAAGTPPKSSAPYPSKGLLGKLGMALLALGVCVSVFV</sequence>
<keyword evidence="5" id="KW-0472">Membrane</keyword>
<dbReference type="InterPro" id="IPR028871">
    <property type="entry name" value="BlueCu_1_BS"/>
</dbReference>
<accession>A0A9Q0KDY5</accession>
<evidence type="ECO:0000256" key="5">
    <source>
        <dbReference type="SAM" id="Phobius"/>
    </source>
</evidence>
<dbReference type="PANTHER" id="PTHR33021">
    <property type="entry name" value="BLUE COPPER PROTEIN"/>
    <property type="match status" value="1"/>
</dbReference>
<dbReference type="InterPro" id="IPR039391">
    <property type="entry name" value="Phytocyanin-like"/>
</dbReference>
<dbReference type="AlphaFoldDB" id="A0A9Q0KDY5"/>
<dbReference type="FunFam" id="2.60.40.420:FF:000003">
    <property type="entry name" value="Blue copper"/>
    <property type="match status" value="1"/>
</dbReference>
<dbReference type="PROSITE" id="PS00196">
    <property type="entry name" value="COPPER_BLUE"/>
    <property type="match status" value="1"/>
</dbReference>
<evidence type="ECO:0000313" key="7">
    <source>
        <dbReference type="EMBL" id="KAJ4968798.1"/>
    </source>
</evidence>
<proteinExistence type="predicted"/>
<keyword evidence="1" id="KW-0479">Metal-binding</keyword>
<dbReference type="GO" id="GO:0005886">
    <property type="term" value="C:plasma membrane"/>
    <property type="evidence" value="ECO:0007669"/>
    <property type="project" value="TreeGrafter"/>
</dbReference>
<evidence type="ECO:0000259" key="6">
    <source>
        <dbReference type="PROSITE" id="PS51485"/>
    </source>
</evidence>
<dbReference type="GO" id="GO:0009055">
    <property type="term" value="F:electron transfer activity"/>
    <property type="evidence" value="ECO:0007669"/>
    <property type="project" value="InterPro"/>
</dbReference>
<keyword evidence="3" id="KW-0325">Glycoprotein</keyword>
<dbReference type="Proteomes" id="UP001141806">
    <property type="component" value="Unassembled WGS sequence"/>
</dbReference>
<dbReference type="GO" id="GO:0046872">
    <property type="term" value="F:metal ion binding"/>
    <property type="evidence" value="ECO:0007669"/>
    <property type="project" value="UniProtKB-KW"/>
</dbReference>
<name>A0A9Q0KDY5_9MAGN</name>
<evidence type="ECO:0000256" key="1">
    <source>
        <dbReference type="ARBA" id="ARBA00022723"/>
    </source>
</evidence>